<name>A0A974WCI7_9NOCA</name>
<dbReference type="InterPro" id="IPR013500">
    <property type="entry name" value="TopoI_cat_euk"/>
</dbReference>
<feature type="region of interest" description="Disordered" evidence="7">
    <location>
        <begin position="1"/>
        <end position="35"/>
    </location>
</feature>
<evidence type="ECO:0000256" key="4">
    <source>
        <dbReference type="ARBA" id="ARBA00023029"/>
    </source>
</evidence>
<keyword evidence="4" id="KW-0799">Topoisomerase</keyword>
<dbReference type="RefSeq" id="WP_206011469.1">
    <property type="nucleotide sequence ID" value="NZ_CP070619.1"/>
</dbReference>
<dbReference type="PRINTS" id="PR00416">
    <property type="entry name" value="EUTPISMRASEI"/>
</dbReference>
<evidence type="ECO:0000313" key="10">
    <source>
        <dbReference type="EMBL" id="QSE95235.1"/>
    </source>
</evidence>
<dbReference type="InterPro" id="IPR035447">
    <property type="entry name" value="DNA_topo_I_N_sf"/>
</dbReference>
<dbReference type="Pfam" id="PF21338">
    <property type="entry name" value="Top1B_N_bact"/>
    <property type="match status" value="1"/>
</dbReference>
<dbReference type="SUPFAM" id="SSF55869">
    <property type="entry name" value="DNA topoisomerase I domain"/>
    <property type="match status" value="1"/>
</dbReference>
<dbReference type="Gene3D" id="3.90.15.10">
    <property type="entry name" value="Topoisomerase I, Chain A, domain 3"/>
    <property type="match status" value="1"/>
</dbReference>
<feature type="domain" description="DNA topoisomerase IB N-terminal" evidence="9">
    <location>
        <begin position="21"/>
        <end position="69"/>
    </location>
</feature>
<keyword evidence="5" id="KW-0238">DNA-binding</keyword>
<gene>
    <name evidence="10" type="ORF">JWS13_44870</name>
</gene>
<dbReference type="Pfam" id="PF01028">
    <property type="entry name" value="Topoisom_I"/>
    <property type="match status" value="1"/>
</dbReference>
<dbReference type="PROSITE" id="PS52038">
    <property type="entry name" value="TOPO_IB_2"/>
    <property type="match status" value="1"/>
</dbReference>
<feature type="domain" description="DNA topoisomerase I catalytic core eukaryotic-type" evidence="8">
    <location>
        <begin position="81"/>
        <end position="288"/>
    </location>
</feature>
<evidence type="ECO:0000313" key="11">
    <source>
        <dbReference type="Proteomes" id="UP000662986"/>
    </source>
</evidence>
<evidence type="ECO:0000256" key="1">
    <source>
        <dbReference type="ARBA" id="ARBA00000213"/>
    </source>
</evidence>
<dbReference type="Proteomes" id="UP000662986">
    <property type="component" value="Chromosome"/>
</dbReference>
<dbReference type="InterPro" id="IPR011010">
    <property type="entry name" value="DNA_brk_join_enz"/>
</dbReference>
<keyword evidence="11" id="KW-1185">Reference proteome</keyword>
<reference evidence="10 11" key="2">
    <citation type="journal article" date="2022" name="Arch. Microbiol.">
        <title>Rhodococcus pseudokoreensis sp. nov. isolated from the rhizosphere of young M26 apple rootstocks.</title>
        <authorList>
            <person name="Kampfer P."/>
            <person name="Glaeser S.P."/>
            <person name="Blom J."/>
            <person name="Wolf J."/>
            <person name="Benning S."/>
            <person name="Schloter M."/>
            <person name="Neumann-Schaal M."/>
        </authorList>
    </citation>
    <scope>NUCLEOTIDE SEQUENCE [LARGE SCALE GENOMIC DNA]</scope>
    <source>
        <strain evidence="10 11">R79</strain>
    </source>
</reference>
<dbReference type="EC" id="5.6.2.1" evidence="3"/>
<accession>A0A974WCI7</accession>
<dbReference type="SUPFAM" id="SSF56349">
    <property type="entry name" value="DNA breaking-rejoining enzymes"/>
    <property type="match status" value="1"/>
</dbReference>
<keyword evidence="6" id="KW-0413">Isomerase</keyword>
<evidence type="ECO:0000256" key="7">
    <source>
        <dbReference type="SAM" id="MobiDB-lite"/>
    </source>
</evidence>
<reference evidence="10 11" key="1">
    <citation type="journal article" date="2021" name="Microbiol. Resour. Announc.">
        <title>Complete Genome Sequences of Two Rhodococcus sp. Strains with Large and Linear Chromosomes, Isolated from Apple Rhizosphere.</title>
        <authorList>
            <person name="Benning S."/>
            <person name="Brugnone N."/>
            <person name="Siani R."/>
            <person name="Kublik S."/>
            <person name="Schloter M."/>
            <person name="Rad V."/>
        </authorList>
    </citation>
    <scope>NUCLEOTIDE SEQUENCE [LARGE SCALE GENOMIC DNA]</scope>
    <source>
        <strain evidence="10 11">R79</strain>
    </source>
</reference>
<dbReference type="EMBL" id="CP070619">
    <property type="protein sequence ID" value="QSE95235.1"/>
    <property type="molecule type" value="Genomic_DNA"/>
</dbReference>
<evidence type="ECO:0000259" key="8">
    <source>
        <dbReference type="Pfam" id="PF01028"/>
    </source>
</evidence>
<dbReference type="Gene3D" id="1.10.132.120">
    <property type="match status" value="1"/>
</dbReference>
<sequence>MRLRHSDPSSQGIRRRRRGRGFSYETPDGSSTVSDDDRARIDALVIPPAWRKVWICPHANGHIQAVGVDAAGRRQYLYHERWRQERDEEKYDRVLSLAARLPEWREHVGEALRRRGRGRYRVEAVALRMLDRGVLRIGGEEYAEEHGSRGVATLLREHVTVRADEVQLDFPAKSGVQRTLAFEDAALATALRSLLRADAPPSDRLLVYRRGGACFEVHADDVNARFKDVAGDEYTVKDLRTWHATVIAAVAFADIGAASSKRARSSAETEVMREVAGVLGNTPQVARTSYVDPRVITAFDSGHTIASALRRARRASSEDAEREVVERAVIRLLGR</sequence>
<evidence type="ECO:0000256" key="3">
    <source>
        <dbReference type="ARBA" id="ARBA00012891"/>
    </source>
</evidence>
<proteinExistence type="inferred from homology"/>
<dbReference type="InterPro" id="IPR014711">
    <property type="entry name" value="TopoI_cat_a-hlx-sub_euk"/>
</dbReference>
<dbReference type="Gene3D" id="3.30.66.10">
    <property type="entry name" value="DNA topoisomerase I domain"/>
    <property type="match status" value="1"/>
</dbReference>
<comment type="similarity">
    <text evidence="2">Belongs to the type IB topoisomerase family.</text>
</comment>
<organism evidence="10 11">
    <name type="scientific">Rhodococcus pseudokoreensis</name>
    <dbReference type="NCBI Taxonomy" id="2811421"/>
    <lineage>
        <taxon>Bacteria</taxon>
        <taxon>Bacillati</taxon>
        <taxon>Actinomycetota</taxon>
        <taxon>Actinomycetes</taxon>
        <taxon>Mycobacteriales</taxon>
        <taxon>Nocardiaceae</taxon>
        <taxon>Rhodococcus</taxon>
    </lineage>
</organism>
<protein>
    <recommendedName>
        <fullName evidence="3">DNA topoisomerase</fullName>
        <ecNumber evidence="3">5.6.2.1</ecNumber>
    </recommendedName>
</protein>
<evidence type="ECO:0000256" key="2">
    <source>
        <dbReference type="ARBA" id="ARBA00006645"/>
    </source>
</evidence>
<dbReference type="InterPro" id="IPR049331">
    <property type="entry name" value="Top1B_N_bact"/>
</dbReference>
<dbReference type="InterPro" id="IPR001631">
    <property type="entry name" value="TopoI"/>
</dbReference>
<evidence type="ECO:0000256" key="5">
    <source>
        <dbReference type="ARBA" id="ARBA00023125"/>
    </source>
</evidence>
<evidence type="ECO:0000256" key="6">
    <source>
        <dbReference type="ARBA" id="ARBA00023235"/>
    </source>
</evidence>
<comment type="catalytic activity">
    <reaction evidence="1">
        <text>ATP-independent breakage of single-stranded DNA, followed by passage and rejoining.</text>
        <dbReference type="EC" id="5.6.2.1"/>
    </reaction>
</comment>
<evidence type="ECO:0000259" key="9">
    <source>
        <dbReference type="Pfam" id="PF21338"/>
    </source>
</evidence>